<organism evidence="2 3">
    <name type="scientific">Viridothelium virens</name>
    <name type="common">Speckled blister lichen</name>
    <name type="synonym">Trypethelium virens</name>
    <dbReference type="NCBI Taxonomy" id="1048519"/>
    <lineage>
        <taxon>Eukaryota</taxon>
        <taxon>Fungi</taxon>
        <taxon>Dikarya</taxon>
        <taxon>Ascomycota</taxon>
        <taxon>Pezizomycotina</taxon>
        <taxon>Dothideomycetes</taxon>
        <taxon>Dothideomycetes incertae sedis</taxon>
        <taxon>Trypetheliales</taxon>
        <taxon>Trypetheliaceae</taxon>
        <taxon>Viridothelium</taxon>
    </lineage>
</organism>
<proteinExistence type="predicted"/>
<feature type="coiled-coil region" evidence="1">
    <location>
        <begin position="5"/>
        <end position="87"/>
    </location>
</feature>
<evidence type="ECO:0000313" key="2">
    <source>
        <dbReference type="EMBL" id="KAF2230075.1"/>
    </source>
</evidence>
<accession>A0A6A6GWH6</accession>
<dbReference type="EMBL" id="ML991848">
    <property type="protein sequence ID" value="KAF2230075.1"/>
    <property type="molecule type" value="Genomic_DNA"/>
</dbReference>
<evidence type="ECO:0000313" key="3">
    <source>
        <dbReference type="Proteomes" id="UP000800092"/>
    </source>
</evidence>
<evidence type="ECO:0000256" key="1">
    <source>
        <dbReference type="SAM" id="Coils"/>
    </source>
</evidence>
<keyword evidence="3" id="KW-1185">Reference proteome</keyword>
<dbReference type="OrthoDB" id="5413892at2759"/>
<gene>
    <name evidence="2" type="ORF">EV356DRAFT_509496</name>
</gene>
<dbReference type="AlphaFoldDB" id="A0A6A6GWH6"/>
<dbReference type="Proteomes" id="UP000800092">
    <property type="component" value="Unassembled WGS sequence"/>
</dbReference>
<reference evidence="2" key="1">
    <citation type="journal article" date="2020" name="Stud. Mycol.">
        <title>101 Dothideomycetes genomes: a test case for predicting lifestyles and emergence of pathogens.</title>
        <authorList>
            <person name="Haridas S."/>
            <person name="Albert R."/>
            <person name="Binder M."/>
            <person name="Bloem J."/>
            <person name="Labutti K."/>
            <person name="Salamov A."/>
            <person name="Andreopoulos B."/>
            <person name="Baker S."/>
            <person name="Barry K."/>
            <person name="Bills G."/>
            <person name="Bluhm B."/>
            <person name="Cannon C."/>
            <person name="Castanera R."/>
            <person name="Culley D."/>
            <person name="Daum C."/>
            <person name="Ezra D."/>
            <person name="Gonzalez J."/>
            <person name="Henrissat B."/>
            <person name="Kuo A."/>
            <person name="Liang C."/>
            <person name="Lipzen A."/>
            <person name="Lutzoni F."/>
            <person name="Magnuson J."/>
            <person name="Mondo S."/>
            <person name="Nolan M."/>
            <person name="Ohm R."/>
            <person name="Pangilinan J."/>
            <person name="Park H.-J."/>
            <person name="Ramirez L."/>
            <person name="Alfaro M."/>
            <person name="Sun H."/>
            <person name="Tritt A."/>
            <person name="Yoshinaga Y."/>
            <person name="Zwiers L.-H."/>
            <person name="Turgeon B."/>
            <person name="Goodwin S."/>
            <person name="Spatafora J."/>
            <person name="Crous P."/>
            <person name="Grigoriev I."/>
        </authorList>
    </citation>
    <scope>NUCLEOTIDE SEQUENCE</scope>
    <source>
        <strain evidence="2">Tuck. ex Michener</strain>
    </source>
</reference>
<keyword evidence="1" id="KW-0175">Coiled coil</keyword>
<sequence length="185" mass="21087">MQHRVAQMEHKITETESLLERQIKDLEKTRIEEIEYHMREQKDYNEELETRFIEEVAEPIAEIDSSIEVLQSRIEALQSRLESLEVGISDSYSYIGDRLRANAFNAIALVQNSHLTLREQKLSPLRAPATNTPIPGFPEKVGDIVNLNDAQLTSLLFTLEEDVGISQELKLDRFRAAIGIAQSVP</sequence>
<name>A0A6A6GWH6_VIRVR</name>
<protein>
    <submittedName>
        <fullName evidence="2">Uncharacterized protein</fullName>
    </submittedName>
</protein>